<accession>A0A1B0AIM6</accession>
<name>A0A1B0AIM6_GLOPL</name>
<keyword evidence="2" id="KW-1185">Reference proteome</keyword>
<evidence type="ECO:0000313" key="2">
    <source>
        <dbReference type="Proteomes" id="UP000092445"/>
    </source>
</evidence>
<reference evidence="2" key="1">
    <citation type="submission" date="2014-03" db="EMBL/GenBank/DDBJ databases">
        <authorList>
            <person name="Aksoy S."/>
            <person name="Warren W."/>
            <person name="Wilson R.K."/>
        </authorList>
    </citation>
    <scope>NUCLEOTIDE SEQUENCE [LARGE SCALE GENOMIC DNA]</scope>
    <source>
        <strain evidence="2">IAEA</strain>
    </source>
</reference>
<organism evidence="1 2">
    <name type="scientific">Glossina pallidipes</name>
    <name type="common">Tsetse fly</name>
    <dbReference type="NCBI Taxonomy" id="7398"/>
    <lineage>
        <taxon>Eukaryota</taxon>
        <taxon>Metazoa</taxon>
        <taxon>Ecdysozoa</taxon>
        <taxon>Arthropoda</taxon>
        <taxon>Hexapoda</taxon>
        <taxon>Insecta</taxon>
        <taxon>Pterygota</taxon>
        <taxon>Neoptera</taxon>
        <taxon>Endopterygota</taxon>
        <taxon>Diptera</taxon>
        <taxon>Brachycera</taxon>
        <taxon>Muscomorpha</taxon>
        <taxon>Hippoboscoidea</taxon>
        <taxon>Glossinidae</taxon>
        <taxon>Glossina</taxon>
    </lineage>
</organism>
<dbReference type="Proteomes" id="UP000092445">
    <property type="component" value="Unassembled WGS sequence"/>
</dbReference>
<proteinExistence type="predicted"/>
<dbReference type="EnsemblMetazoa" id="GPAI047016-RA">
    <property type="protein sequence ID" value="GPAI047016-PA"/>
    <property type="gene ID" value="GPAI047016"/>
</dbReference>
<evidence type="ECO:0000313" key="1">
    <source>
        <dbReference type="EnsemblMetazoa" id="GPAI047016-PA"/>
    </source>
</evidence>
<dbReference type="AlphaFoldDB" id="A0A1B0AIM6"/>
<protein>
    <submittedName>
        <fullName evidence="1">Uncharacterized protein</fullName>
    </submittedName>
</protein>
<reference evidence="1" key="2">
    <citation type="submission" date="2020-05" db="UniProtKB">
        <authorList>
            <consortium name="EnsemblMetazoa"/>
        </authorList>
    </citation>
    <scope>IDENTIFICATION</scope>
    <source>
        <strain evidence="1">IAEA</strain>
    </source>
</reference>
<dbReference type="VEuPathDB" id="VectorBase:GPAI047016"/>
<sequence length="104" mass="12208">MTLGEQQIVLAKFVSEINFTGMQRFSLDMKEFEKLTLLERRYHSMINVIVKDLNSFAFLLSSNCSENLDNCLLIHYCYYYRCCCQCCDSSVNIHSFTCQNFTLK</sequence>